<comment type="caution">
    <text evidence="1">The sequence shown here is derived from an EMBL/GenBank/DDBJ whole genome shotgun (WGS) entry which is preliminary data.</text>
</comment>
<evidence type="ECO:0000313" key="2">
    <source>
        <dbReference type="Proteomes" id="UP000230105"/>
    </source>
</evidence>
<sequence length="63" mass="6811">MVPPSGSLELVSLDGNEIKLKVTGLPQDIFKVQGKIVKTEDEIKRKIAGRIEANFAGAKVSFV</sequence>
<gene>
    <name evidence="1" type="ORF">COY54_00845</name>
</gene>
<reference evidence="2" key="1">
    <citation type="submission" date="2017-09" db="EMBL/GenBank/DDBJ databases">
        <title>Depth-based differentiation of microbial function through sediment-hosted aquifers and enrichment of novel symbionts in the deep terrestrial subsurface.</title>
        <authorList>
            <person name="Probst A.J."/>
            <person name="Ladd B."/>
            <person name="Jarett J.K."/>
            <person name="Geller-Mcgrath D.E."/>
            <person name="Sieber C.M.K."/>
            <person name="Emerson J.B."/>
            <person name="Anantharaman K."/>
            <person name="Thomas B.C."/>
            <person name="Malmstrom R."/>
            <person name="Stieglmeier M."/>
            <person name="Klingl A."/>
            <person name="Woyke T."/>
            <person name="Ryan C.M."/>
            <person name="Banfield J.F."/>
        </authorList>
    </citation>
    <scope>NUCLEOTIDE SEQUENCE [LARGE SCALE GENOMIC DNA]</scope>
</reference>
<dbReference type="Proteomes" id="UP000230105">
    <property type="component" value="Unassembled WGS sequence"/>
</dbReference>
<protein>
    <submittedName>
        <fullName evidence="1">Uncharacterized protein</fullName>
    </submittedName>
</protein>
<accession>A0A2M7RZ25</accession>
<name>A0A2M7RZ25_9BACT</name>
<organism evidence="1 2">
    <name type="scientific">Candidatus Falkowbacteria bacterium CG_4_10_14_0_8_um_filter_41_36</name>
    <dbReference type="NCBI Taxonomy" id="1974556"/>
    <lineage>
        <taxon>Bacteria</taxon>
        <taxon>Candidatus Falkowiibacteriota</taxon>
    </lineage>
</organism>
<proteinExistence type="predicted"/>
<dbReference type="AlphaFoldDB" id="A0A2M7RZ25"/>
<evidence type="ECO:0000313" key="1">
    <source>
        <dbReference type="EMBL" id="PIZ11072.1"/>
    </source>
</evidence>
<dbReference type="EMBL" id="PFMP01000019">
    <property type="protein sequence ID" value="PIZ11072.1"/>
    <property type="molecule type" value="Genomic_DNA"/>
</dbReference>